<proteinExistence type="predicted"/>
<evidence type="ECO:0000256" key="2">
    <source>
        <dbReference type="ARBA" id="ARBA00012438"/>
    </source>
</evidence>
<dbReference type="GO" id="GO:0006935">
    <property type="term" value="P:chemotaxis"/>
    <property type="evidence" value="ECO:0007669"/>
    <property type="project" value="InterPro"/>
</dbReference>
<dbReference type="PROSITE" id="PS50894">
    <property type="entry name" value="HPT"/>
    <property type="match status" value="1"/>
</dbReference>
<dbReference type="SUPFAM" id="SSF47226">
    <property type="entry name" value="Histidine-containing phosphotransfer domain, HPT domain"/>
    <property type="match status" value="1"/>
</dbReference>
<reference evidence="13 14" key="1">
    <citation type="submission" date="2012-10" db="EMBL/GenBank/DDBJ databases">
        <title>Genome sequencing of Tanticharoenia sakaeratensis NBRC 103193.</title>
        <authorList>
            <person name="Azuma Y."/>
            <person name="Hadano H."/>
            <person name="Hirakawa H."/>
            <person name="Matsushita K."/>
        </authorList>
    </citation>
    <scope>NUCLEOTIDE SEQUENCE [LARGE SCALE GENOMIC DNA]</scope>
    <source>
        <strain evidence="13 14">NBRC 103193</strain>
    </source>
</reference>
<evidence type="ECO:0000256" key="4">
    <source>
        <dbReference type="ARBA" id="ARBA00022553"/>
    </source>
</evidence>
<dbReference type="STRING" id="1231623.Tasa_010_268"/>
<name>A0A0D6MJR1_9PROT</name>
<dbReference type="Pfam" id="PF01627">
    <property type="entry name" value="Hpt"/>
    <property type="match status" value="1"/>
</dbReference>
<dbReference type="Gene3D" id="1.20.120.160">
    <property type="entry name" value="HPT domain"/>
    <property type="match status" value="1"/>
</dbReference>
<dbReference type="InterPro" id="IPR003594">
    <property type="entry name" value="HATPase_dom"/>
</dbReference>
<dbReference type="SMART" id="SM00448">
    <property type="entry name" value="REC"/>
    <property type="match status" value="1"/>
</dbReference>
<dbReference type="InterPro" id="IPR051315">
    <property type="entry name" value="Bact_Chemotaxis_CheA"/>
</dbReference>
<dbReference type="PRINTS" id="PR00344">
    <property type="entry name" value="BCTRLSENSOR"/>
</dbReference>
<dbReference type="PANTHER" id="PTHR43395">
    <property type="entry name" value="SENSOR HISTIDINE KINASE CHEA"/>
    <property type="match status" value="1"/>
</dbReference>
<dbReference type="SMART" id="SM00387">
    <property type="entry name" value="HATPase_c"/>
    <property type="match status" value="1"/>
</dbReference>
<dbReference type="Pfam" id="PF00072">
    <property type="entry name" value="Response_reg"/>
    <property type="match status" value="1"/>
</dbReference>
<evidence type="ECO:0000259" key="11">
    <source>
        <dbReference type="PROSITE" id="PS50110"/>
    </source>
</evidence>
<feature type="modified residue" description="Phosphohistidine" evidence="9">
    <location>
        <position position="45"/>
    </location>
</feature>
<evidence type="ECO:0000256" key="5">
    <source>
        <dbReference type="ARBA" id="ARBA00022679"/>
    </source>
</evidence>
<comment type="function">
    <text evidence="8">Involved in the transmission of sensory signals from the chemoreceptors to the flagellar motors. CheA is autophosphorylated; it can transfer its phosphate group to either CheB or CheY.</text>
</comment>
<dbReference type="Pfam" id="PF02518">
    <property type="entry name" value="HATPase_c"/>
    <property type="match status" value="1"/>
</dbReference>
<dbReference type="Gene3D" id="3.30.565.10">
    <property type="entry name" value="Histidine kinase-like ATPase, C-terminal domain"/>
    <property type="match status" value="1"/>
</dbReference>
<dbReference type="InterPro" id="IPR008207">
    <property type="entry name" value="Sig_transdc_His_kin_Hpt_dom"/>
</dbReference>
<comment type="caution">
    <text evidence="13">The sequence shown here is derived from an EMBL/GenBank/DDBJ whole genome shotgun (WGS) entry which is preliminary data.</text>
</comment>
<dbReference type="InterPro" id="IPR036641">
    <property type="entry name" value="HPT_dom_sf"/>
</dbReference>
<sequence length="697" mass="74608">MDALRRELLAVFEGEYRAHMRVLKALTARTSVDPAMTADVFRRVHSLKGAARAVEYASIETLAHGLEARLQVLVRANRGLDEAALRDLECGLDAIEAEMEQPKAAPVAELDAGDAQPDIAERYVQLPQARIDSFTSSFRAVVAAVEAQGRIWSALDSLFPERTRPPAGELGRVQRAFDMIRRDRELADGALRDALAHLREDIHAAALMPVGDVFAPLAGMVRQMARDITGRDAVDVKLSGMELSIDRHTIQAMRDPVIQMLRNAIAHGAEPPAARRAAGKPETIRLALSASVEASVLMLEVIDDGRGPDVAAIRARAEVLGLVKPDVPLTEEALFAFVFRPGFSTRGQADEIAGRGMGLSIVAERVRALGGHAVMARGQPWGTIVRLALPLPRRERAVLLVQVEGQTWGLDGLAVRRLGRARSGVIRRVDGRDVWDIDALAPPSEDAVRDGGMRVPLVLLSGLVGRDTDAVMPEEGWLVVVLSAGAMTVGLIVDAIADARVFLAERADWPGLDRALAPELCWPSADVPVLLLDTRVLLARASTRRDILPGRDAGPQLTRLLVVDDAATVRALSRVVLRAEGFVVMSASDGGQALDLLRTVAIDCVITDLEMPGLDGAGLLAAMADDPALAGVPVVVMTGHDLAQEAGNDPASLGPNVRVVMAKQGTDQRRLIATVRRVLAGTQAGVGLPDAEGDRTR</sequence>
<dbReference type="InterPro" id="IPR001789">
    <property type="entry name" value="Sig_transdc_resp-reg_receiver"/>
</dbReference>
<evidence type="ECO:0000256" key="7">
    <source>
        <dbReference type="ARBA" id="ARBA00023012"/>
    </source>
</evidence>
<evidence type="ECO:0000313" key="14">
    <source>
        <dbReference type="Proteomes" id="UP000032679"/>
    </source>
</evidence>
<feature type="modified residue" description="4-aspartylphosphate" evidence="10">
    <location>
        <position position="608"/>
    </location>
</feature>
<keyword evidence="7" id="KW-0902">Two-component regulatory system</keyword>
<dbReference type="InterPro" id="IPR036061">
    <property type="entry name" value="CheW-like_dom_sf"/>
</dbReference>
<feature type="domain" description="HPt" evidence="12">
    <location>
        <begin position="1"/>
        <end position="102"/>
    </location>
</feature>
<organism evidence="13 14">
    <name type="scientific">Tanticharoenia sakaeratensis NBRC 103193</name>
    <dbReference type="NCBI Taxonomy" id="1231623"/>
    <lineage>
        <taxon>Bacteria</taxon>
        <taxon>Pseudomonadati</taxon>
        <taxon>Pseudomonadota</taxon>
        <taxon>Alphaproteobacteria</taxon>
        <taxon>Acetobacterales</taxon>
        <taxon>Acetobacteraceae</taxon>
        <taxon>Tanticharoenia</taxon>
    </lineage>
</organism>
<evidence type="ECO:0000256" key="8">
    <source>
        <dbReference type="ARBA" id="ARBA00035100"/>
    </source>
</evidence>
<keyword evidence="6" id="KW-0418">Kinase</keyword>
<keyword evidence="4 10" id="KW-0597">Phosphoprotein</keyword>
<feature type="domain" description="Response regulatory" evidence="11">
    <location>
        <begin position="559"/>
        <end position="676"/>
    </location>
</feature>
<gene>
    <name evidence="13" type="ORF">Tasa_010_268</name>
</gene>
<evidence type="ECO:0000256" key="10">
    <source>
        <dbReference type="PROSITE-ProRule" id="PRU00169"/>
    </source>
</evidence>
<dbReference type="OrthoDB" id="9803176at2"/>
<dbReference type="SUPFAM" id="SSF55874">
    <property type="entry name" value="ATPase domain of HSP90 chaperone/DNA topoisomerase II/histidine kinase"/>
    <property type="match status" value="1"/>
</dbReference>
<dbReference type="CDD" id="cd00088">
    <property type="entry name" value="HPT"/>
    <property type="match status" value="1"/>
</dbReference>
<dbReference type="FunFam" id="3.30.565.10:FF:000016">
    <property type="entry name" value="Chemotaxis protein CheA, putative"/>
    <property type="match status" value="1"/>
</dbReference>
<protein>
    <recommendedName>
        <fullName evidence="3">Chemotaxis protein CheA</fullName>
        <ecNumber evidence="2">2.7.13.3</ecNumber>
    </recommendedName>
</protein>
<keyword evidence="14" id="KW-1185">Reference proteome</keyword>
<dbReference type="InterPro" id="IPR036890">
    <property type="entry name" value="HATPase_C_sf"/>
</dbReference>
<evidence type="ECO:0000259" key="12">
    <source>
        <dbReference type="PROSITE" id="PS50894"/>
    </source>
</evidence>
<dbReference type="SUPFAM" id="SSF50341">
    <property type="entry name" value="CheW-like"/>
    <property type="match status" value="1"/>
</dbReference>
<evidence type="ECO:0000256" key="6">
    <source>
        <dbReference type="ARBA" id="ARBA00022777"/>
    </source>
</evidence>
<dbReference type="EMBL" id="BALE01000010">
    <property type="protein sequence ID" value="GAN53721.1"/>
    <property type="molecule type" value="Genomic_DNA"/>
</dbReference>
<accession>A0A0D6MJR1</accession>
<dbReference type="Proteomes" id="UP000032679">
    <property type="component" value="Unassembled WGS sequence"/>
</dbReference>
<dbReference type="GO" id="GO:0000155">
    <property type="term" value="F:phosphorelay sensor kinase activity"/>
    <property type="evidence" value="ECO:0007669"/>
    <property type="project" value="UniProtKB-ARBA"/>
</dbReference>
<dbReference type="Gene3D" id="3.40.50.2300">
    <property type="match status" value="1"/>
</dbReference>
<dbReference type="InterPro" id="IPR011006">
    <property type="entry name" value="CheY-like_superfamily"/>
</dbReference>
<evidence type="ECO:0000313" key="13">
    <source>
        <dbReference type="EMBL" id="GAN53721.1"/>
    </source>
</evidence>
<dbReference type="PANTHER" id="PTHR43395:SF1">
    <property type="entry name" value="CHEMOTAXIS PROTEIN CHEA"/>
    <property type="match status" value="1"/>
</dbReference>
<dbReference type="InterPro" id="IPR004358">
    <property type="entry name" value="Sig_transdc_His_kin-like_C"/>
</dbReference>
<keyword evidence="5" id="KW-0808">Transferase</keyword>
<comment type="catalytic activity">
    <reaction evidence="1">
        <text>ATP + protein L-histidine = ADP + protein N-phospho-L-histidine.</text>
        <dbReference type="EC" id="2.7.13.3"/>
    </reaction>
</comment>
<dbReference type="RefSeq" id="WP_048847880.1">
    <property type="nucleotide sequence ID" value="NZ_BALE01000010.1"/>
</dbReference>
<dbReference type="AlphaFoldDB" id="A0A0D6MJR1"/>
<dbReference type="EC" id="2.7.13.3" evidence="2"/>
<dbReference type="SUPFAM" id="SSF52172">
    <property type="entry name" value="CheY-like"/>
    <property type="match status" value="1"/>
</dbReference>
<evidence type="ECO:0000256" key="3">
    <source>
        <dbReference type="ARBA" id="ARBA00021495"/>
    </source>
</evidence>
<evidence type="ECO:0000256" key="1">
    <source>
        <dbReference type="ARBA" id="ARBA00000085"/>
    </source>
</evidence>
<dbReference type="PROSITE" id="PS50110">
    <property type="entry name" value="RESPONSE_REGULATORY"/>
    <property type="match status" value="1"/>
</dbReference>
<evidence type="ECO:0000256" key="9">
    <source>
        <dbReference type="PROSITE-ProRule" id="PRU00110"/>
    </source>
</evidence>